<dbReference type="GO" id="GO:0006265">
    <property type="term" value="P:DNA topological change"/>
    <property type="evidence" value="ECO:0007669"/>
    <property type="project" value="UniProtKB-UniRule"/>
</dbReference>
<dbReference type="Pfam" id="PF02518">
    <property type="entry name" value="HATPase_c"/>
    <property type="match status" value="1"/>
</dbReference>
<dbReference type="InterPro" id="IPR018522">
    <property type="entry name" value="TopoIIA_CS"/>
</dbReference>
<dbReference type="InterPro" id="IPR036890">
    <property type="entry name" value="HATPase_C_sf"/>
</dbReference>
<dbReference type="SUPFAM" id="SSF55874">
    <property type="entry name" value="ATPase domain of HSP90 chaperone/DNA topoisomerase II/histidine kinase"/>
    <property type="match status" value="1"/>
</dbReference>
<reference evidence="13" key="1">
    <citation type="journal article" date="2021" name="PeerJ">
        <title>Extensive microbial diversity within the chicken gut microbiome revealed by metagenomics and culture.</title>
        <authorList>
            <person name="Gilroy R."/>
            <person name="Ravi A."/>
            <person name="Getino M."/>
            <person name="Pursley I."/>
            <person name="Horton D.L."/>
            <person name="Alikhan N.F."/>
            <person name="Baker D."/>
            <person name="Gharbi K."/>
            <person name="Hall N."/>
            <person name="Watson M."/>
            <person name="Adriaenssens E.M."/>
            <person name="Foster-Nyarko E."/>
            <person name="Jarju S."/>
            <person name="Secka A."/>
            <person name="Antonio M."/>
            <person name="Oren A."/>
            <person name="Chaudhuri R.R."/>
            <person name="La Ragione R."/>
            <person name="Hildebrand F."/>
            <person name="Pallen M.J."/>
        </authorList>
    </citation>
    <scope>NUCLEOTIDE SEQUENCE</scope>
    <source>
        <strain evidence="13">CHK179-5677</strain>
    </source>
</reference>
<dbReference type="SMART" id="SM00387">
    <property type="entry name" value="HATPase_c"/>
    <property type="match status" value="1"/>
</dbReference>
<keyword evidence="3 11" id="KW-0479">Metal-binding</keyword>
<feature type="site" description="Interaction with DNA" evidence="11">
    <location>
        <position position="464"/>
    </location>
</feature>
<comment type="subcellular location">
    <subcellularLocation>
        <location evidence="11">Cytoplasm</location>
    </subcellularLocation>
</comment>
<dbReference type="SMART" id="SM00433">
    <property type="entry name" value="TOP2c"/>
    <property type="match status" value="1"/>
</dbReference>
<dbReference type="GO" id="GO:0005737">
    <property type="term" value="C:cytoplasm"/>
    <property type="evidence" value="ECO:0007669"/>
    <property type="project" value="UniProtKB-SubCell"/>
</dbReference>
<feature type="binding site" evidence="11">
    <location>
        <position position="509"/>
    </location>
    <ligand>
        <name>Mg(2+)</name>
        <dbReference type="ChEBI" id="CHEBI:18420"/>
        <label>2</label>
    </ligand>
</feature>
<feature type="binding site" evidence="11">
    <location>
        <position position="509"/>
    </location>
    <ligand>
        <name>Mg(2+)</name>
        <dbReference type="ChEBI" id="CHEBI:18420"/>
        <label>1</label>
        <note>catalytic</note>
    </ligand>
</feature>
<dbReference type="NCBIfam" id="NF011501">
    <property type="entry name" value="PRK14939.1"/>
    <property type="match status" value="1"/>
</dbReference>
<evidence type="ECO:0000256" key="2">
    <source>
        <dbReference type="ARBA" id="ARBA00010708"/>
    </source>
</evidence>
<dbReference type="PROSITE" id="PS00177">
    <property type="entry name" value="TOPOISOMERASE_II"/>
    <property type="match status" value="1"/>
</dbReference>
<dbReference type="InterPro" id="IPR013760">
    <property type="entry name" value="Topo_IIA-like_dom_sf"/>
</dbReference>
<evidence type="ECO:0000256" key="5">
    <source>
        <dbReference type="ARBA" id="ARBA00022840"/>
    </source>
</evidence>
<dbReference type="InterPro" id="IPR034160">
    <property type="entry name" value="TOPRIM_GyrB"/>
</dbReference>
<feature type="site" description="Interaction with DNA" evidence="11">
    <location>
        <position position="461"/>
    </location>
</feature>
<keyword evidence="11" id="KW-0963">Cytoplasm</keyword>
<reference evidence="13" key="2">
    <citation type="submission" date="2021-09" db="EMBL/GenBank/DDBJ databases">
        <authorList>
            <person name="Gilroy R."/>
        </authorList>
    </citation>
    <scope>NUCLEOTIDE SEQUENCE</scope>
    <source>
        <strain evidence="13">CHK179-5677</strain>
    </source>
</reference>
<dbReference type="InterPro" id="IPR002288">
    <property type="entry name" value="DNA_gyrase_B_C"/>
</dbReference>
<keyword evidence="9 11" id="KW-0413">Isomerase</keyword>
<dbReference type="CDD" id="cd00822">
    <property type="entry name" value="TopoII_Trans_DNA_gyrase"/>
    <property type="match status" value="1"/>
</dbReference>
<accession>A0A921ST82</accession>
<dbReference type="PROSITE" id="PS50880">
    <property type="entry name" value="TOPRIM"/>
    <property type="match status" value="1"/>
</dbReference>
<dbReference type="GO" id="GO:0005694">
    <property type="term" value="C:chromosome"/>
    <property type="evidence" value="ECO:0007669"/>
    <property type="project" value="InterPro"/>
</dbReference>
<dbReference type="EMBL" id="DYUC01000096">
    <property type="protein sequence ID" value="HJG87263.1"/>
    <property type="molecule type" value="Genomic_DNA"/>
</dbReference>
<evidence type="ECO:0000259" key="12">
    <source>
        <dbReference type="PROSITE" id="PS50880"/>
    </source>
</evidence>
<dbReference type="GO" id="GO:0003677">
    <property type="term" value="F:DNA binding"/>
    <property type="evidence" value="ECO:0007669"/>
    <property type="project" value="UniProtKB-KW"/>
</dbReference>
<dbReference type="Pfam" id="PF00986">
    <property type="entry name" value="DNA_gyraseB_C"/>
    <property type="match status" value="1"/>
</dbReference>
<dbReference type="InterPro" id="IPR013759">
    <property type="entry name" value="Topo_IIA_B_C"/>
</dbReference>
<evidence type="ECO:0000256" key="7">
    <source>
        <dbReference type="ARBA" id="ARBA00023029"/>
    </source>
</evidence>
<dbReference type="InterPro" id="IPR011557">
    <property type="entry name" value="GyrB"/>
</dbReference>
<comment type="caution">
    <text evidence="13">The sequence shown here is derived from an EMBL/GenBank/DDBJ whole genome shotgun (WGS) entry which is preliminary data.</text>
</comment>
<dbReference type="PRINTS" id="PR00418">
    <property type="entry name" value="TPI2FAMILY"/>
</dbReference>
<dbReference type="Gene3D" id="3.30.230.10">
    <property type="match status" value="1"/>
</dbReference>
<dbReference type="GO" id="GO:0006261">
    <property type="term" value="P:DNA-templated DNA replication"/>
    <property type="evidence" value="ECO:0007669"/>
    <property type="project" value="UniProtKB-UniRule"/>
</dbReference>
<dbReference type="GO" id="GO:0005524">
    <property type="term" value="F:ATP binding"/>
    <property type="evidence" value="ECO:0007669"/>
    <property type="project" value="UniProtKB-UniRule"/>
</dbReference>
<dbReference type="CDD" id="cd16928">
    <property type="entry name" value="HATPase_GyrB-like"/>
    <property type="match status" value="1"/>
</dbReference>
<feature type="binding site" evidence="11">
    <location>
        <position position="436"/>
    </location>
    <ligand>
        <name>Mg(2+)</name>
        <dbReference type="ChEBI" id="CHEBI:18420"/>
        <label>1</label>
        <note>catalytic</note>
    </ligand>
</feature>
<dbReference type="NCBIfam" id="TIGR01059">
    <property type="entry name" value="gyrB"/>
    <property type="match status" value="1"/>
</dbReference>
<evidence type="ECO:0000256" key="11">
    <source>
        <dbReference type="HAMAP-Rule" id="MF_01898"/>
    </source>
</evidence>
<comment type="cofactor">
    <cofactor evidence="11">
        <name>Mg(2+)</name>
        <dbReference type="ChEBI" id="CHEBI:18420"/>
    </cofactor>
    <cofactor evidence="11">
        <name>Mn(2+)</name>
        <dbReference type="ChEBI" id="CHEBI:29035"/>
    </cofactor>
    <cofactor evidence="11">
        <name>Ca(2+)</name>
        <dbReference type="ChEBI" id="CHEBI:29108"/>
    </cofactor>
    <text evidence="11">Binds two Mg(2+) per subunit. The magnesium ions form salt bridges with both the protein and the DNA. Can also accept other divalent metal cations, such as Mn(2+) or Ca(2+).</text>
</comment>
<comment type="miscellaneous">
    <text evidence="11">Few gyrases are as efficient as E.coli at forming negative supercoils. Not all organisms have 2 type II topoisomerases; in organisms with a single type II topoisomerase this enzyme also has to decatenate newly replicated chromosomes.</text>
</comment>
<dbReference type="GO" id="GO:0034335">
    <property type="term" value="F:DNA negative supercoiling activity"/>
    <property type="evidence" value="ECO:0007669"/>
    <property type="project" value="UniProtKB-ARBA"/>
</dbReference>
<comment type="subunit">
    <text evidence="11">Heterotetramer, composed of two GyrA and two GyrB chains. In the heterotetramer, GyrA contains the active site tyrosine that forms a transient covalent intermediate with DNA, while GyrB binds cofactors and catalyzes ATP hydrolysis.</text>
</comment>
<comment type="subunit">
    <text evidence="10">Heterotetramer composed of ParC and ParE.</text>
</comment>
<evidence type="ECO:0000256" key="6">
    <source>
        <dbReference type="ARBA" id="ARBA00022842"/>
    </source>
</evidence>
<sequence>MSDELELEQSATQVDHEYGGSEIQVLEGLEAVRKRPGMYIGSTSSSGLHHLVYEIVDNSIDEALAGYCDRIDVAILEGDVISVTDNGRGIPVDVQPQTGLPALEVVFTILHAGGKFGGGGYKVSGGLHGVGASVVNALSEWLEVRVHKDGKIHEMKFSRGKVTQPMTIVGDTDRHGTEVVFKPDPEMFEDTVYDYEILHTRMREEAFLNAGLKIVIQDRRPGMEQEDTMHYEGGIREFVSFINRNKTPIHDGVIYMSGMKDDSIAEIAMQYTDTYNEILVSFANNVHTPEGGMHETGFKQALTNVLNAYGRKMKILKDEEKVSGEDCREGLTAVISVKLTEAQFEGQTKAKLGNAHIRTLVSNLVSEKLEEFLEENPSVGKAILDKALTASRAREAARKARESVRRKTALGGAAMPDKLRDCNEVNPELTELYIVEGDSAGGSATQGRDSRFQAILPLWGKMLNVEKARADKVYGNDKLQPVITALGAGIGDEFDVTKLRYHKVIIMADADVDGAHIRTLLLTFFFRFMRPLIEHGYVYSAVPPLYKLTRGKTTRVAFSDEERDRVSAELRGDNPNAKVDISRFKGLGEMNPHELWETTMDPEKRTLRRIELDDAVAADATFNVLMGEKVEPRKEFIEKNAKYAVNLDY</sequence>
<dbReference type="FunFam" id="3.30.565.10:FF:000002">
    <property type="entry name" value="DNA gyrase subunit B"/>
    <property type="match status" value="1"/>
</dbReference>
<name>A0A921ST82_9FIRM</name>
<dbReference type="AlphaFoldDB" id="A0A921ST82"/>
<dbReference type="Pfam" id="PF00204">
    <property type="entry name" value="DNA_gyraseB"/>
    <property type="match status" value="1"/>
</dbReference>
<keyword evidence="4 11" id="KW-0547">Nucleotide-binding</keyword>
<dbReference type="NCBIfam" id="NF004189">
    <property type="entry name" value="PRK05644.1"/>
    <property type="match status" value="1"/>
</dbReference>
<dbReference type="SUPFAM" id="SSF56719">
    <property type="entry name" value="Type II DNA topoisomerase"/>
    <property type="match status" value="1"/>
</dbReference>
<dbReference type="RefSeq" id="WP_295368271.1">
    <property type="nucleotide sequence ID" value="NZ_DYUC01000096.1"/>
</dbReference>
<evidence type="ECO:0000256" key="4">
    <source>
        <dbReference type="ARBA" id="ARBA00022741"/>
    </source>
</evidence>
<comment type="function">
    <text evidence="11">A type II topoisomerase that negatively supercoils closed circular double-stranded (ds) DNA in an ATP-dependent manner to modulate DNA topology and maintain chromosomes in an underwound state. Negative supercoiling favors strand separation, and DNA replication, transcription, recombination and repair, all of which involve strand separation. Also able to catalyze the interconversion of other topological isomers of dsDNA rings, including catenanes and knotted rings. Type II topoisomerases break and join 2 DNA strands simultaneously in an ATP-dependent manner.</text>
</comment>
<dbReference type="FunFam" id="3.30.230.10:FF:000005">
    <property type="entry name" value="DNA gyrase subunit B"/>
    <property type="match status" value="1"/>
</dbReference>
<evidence type="ECO:0000256" key="1">
    <source>
        <dbReference type="ARBA" id="ARBA00000185"/>
    </source>
</evidence>
<dbReference type="InterPro" id="IPR006171">
    <property type="entry name" value="TOPRIM_dom"/>
</dbReference>
<evidence type="ECO:0000313" key="13">
    <source>
        <dbReference type="EMBL" id="HJG87263.1"/>
    </source>
</evidence>
<keyword evidence="8" id="KW-0238">DNA-binding</keyword>
<dbReference type="GO" id="GO:0046872">
    <property type="term" value="F:metal ion binding"/>
    <property type="evidence" value="ECO:0007669"/>
    <property type="project" value="UniProtKB-KW"/>
</dbReference>
<dbReference type="InterPro" id="IPR013506">
    <property type="entry name" value="Topo_IIA_bsu_dom2"/>
</dbReference>
<evidence type="ECO:0000256" key="9">
    <source>
        <dbReference type="ARBA" id="ARBA00023235"/>
    </source>
</evidence>
<dbReference type="EC" id="5.6.2.2" evidence="11"/>
<evidence type="ECO:0000313" key="14">
    <source>
        <dbReference type="Proteomes" id="UP000760668"/>
    </source>
</evidence>
<dbReference type="CDD" id="cd03366">
    <property type="entry name" value="TOPRIM_TopoIIA_GyrB"/>
    <property type="match status" value="1"/>
</dbReference>
<dbReference type="Proteomes" id="UP000760668">
    <property type="component" value="Unassembled WGS sequence"/>
</dbReference>
<dbReference type="SUPFAM" id="SSF54211">
    <property type="entry name" value="Ribosomal protein S5 domain 2-like"/>
    <property type="match status" value="1"/>
</dbReference>
<proteinExistence type="inferred from homology"/>
<dbReference type="Gene3D" id="3.30.565.10">
    <property type="entry name" value="Histidine kinase-like ATPase, C-terminal domain"/>
    <property type="match status" value="1"/>
</dbReference>
<dbReference type="InterPro" id="IPR001241">
    <property type="entry name" value="Topo_IIA"/>
</dbReference>
<feature type="binding site" evidence="11">
    <location>
        <position position="511"/>
    </location>
    <ligand>
        <name>Mg(2+)</name>
        <dbReference type="ChEBI" id="CHEBI:18420"/>
        <label>2</label>
    </ligand>
</feature>
<dbReference type="InterPro" id="IPR000565">
    <property type="entry name" value="Topo_IIA_B"/>
</dbReference>
<dbReference type="PANTHER" id="PTHR45866:SF1">
    <property type="entry name" value="DNA GYRASE SUBUNIT B, MITOCHONDRIAL"/>
    <property type="match status" value="1"/>
</dbReference>
<dbReference type="Gene3D" id="3.40.50.670">
    <property type="match status" value="1"/>
</dbReference>
<dbReference type="InterPro" id="IPR003594">
    <property type="entry name" value="HATPase_dom"/>
</dbReference>
<dbReference type="InterPro" id="IPR014721">
    <property type="entry name" value="Ribsml_uS5_D2-typ_fold_subgr"/>
</dbReference>
<dbReference type="Pfam" id="PF01751">
    <property type="entry name" value="Toprim"/>
    <property type="match status" value="1"/>
</dbReference>
<evidence type="ECO:0000256" key="8">
    <source>
        <dbReference type="ARBA" id="ARBA00023125"/>
    </source>
</evidence>
<dbReference type="PANTHER" id="PTHR45866">
    <property type="entry name" value="DNA GYRASE/TOPOISOMERASE SUBUNIT B"/>
    <property type="match status" value="1"/>
</dbReference>
<dbReference type="HAMAP" id="MF_01898">
    <property type="entry name" value="GyrB"/>
    <property type="match status" value="1"/>
</dbReference>
<evidence type="ECO:0000256" key="10">
    <source>
        <dbReference type="ARBA" id="ARBA00063644"/>
    </source>
</evidence>
<dbReference type="InterPro" id="IPR020568">
    <property type="entry name" value="Ribosomal_Su5_D2-typ_SF"/>
</dbReference>
<organism evidence="13 14">
    <name type="scientific">Pseudoflavonifractor capillosus</name>
    <dbReference type="NCBI Taxonomy" id="106588"/>
    <lineage>
        <taxon>Bacteria</taxon>
        <taxon>Bacillati</taxon>
        <taxon>Bacillota</taxon>
        <taxon>Clostridia</taxon>
        <taxon>Eubacteriales</taxon>
        <taxon>Oscillospiraceae</taxon>
        <taxon>Pseudoflavonifractor</taxon>
    </lineage>
</organism>
<protein>
    <recommendedName>
        <fullName evidence="11">DNA gyrase subunit B</fullName>
        <ecNumber evidence="11">5.6.2.2</ecNumber>
    </recommendedName>
</protein>
<keyword evidence="7 11" id="KW-0799">Topoisomerase</keyword>
<comment type="catalytic activity">
    <reaction evidence="1 11">
        <text>ATP-dependent breakage, passage and rejoining of double-stranded DNA.</text>
        <dbReference type="EC" id="5.6.2.2"/>
    </reaction>
</comment>
<gene>
    <name evidence="11 13" type="primary">gyrB</name>
    <name evidence="13" type="ORF">K8V01_09625</name>
</gene>
<feature type="domain" description="Toprim" evidence="12">
    <location>
        <begin position="430"/>
        <end position="544"/>
    </location>
</feature>
<keyword evidence="5 11" id="KW-0067">ATP-binding</keyword>
<comment type="similarity">
    <text evidence="2 11">Belongs to the type II topoisomerase GyrB family.</text>
</comment>
<dbReference type="FunFam" id="3.40.50.670:FF:000002">
    <property type="entry name" value="DNA gyrase subunit B"/>
    <property type="match status" value="1"/>
</dbReference>
<evidence type="ECO:0000256" key="3">
    <source>
        <dbReference type="ARBA" id="ARBA00022723"/>
    </source>
</evidence>
<keyword evidence="6 11" id="KW-0460">Magnesium</keyword>
<dbReference type="PRINTS" id="PR01159">
    <property type="entry name" value="DNAGYRASEB"/>
</dbReference>